<protein>
    <submittedName>
        <fullName evidence="2">Uncharacterized protein</fullName>
    </submittedName>
</protein>
<proteinExistence type="predicted"/>
<dbReference type="RefSeq" id="XP_033650294.1">
    <property type="nucleotide sequence ID" value="XM_033799975.1"/>
</dbReference>
<reference evidence="2" key="1">
    <citation type="journal article" date="2020" name="Stud. Mycol.">
        <title>101 Dothideomycetes genomes: a test case for predicting lifestyles and emergence of pathogens.</title>
        <authorList>
            <person name="Haridas S."/>
            <person name="Albert R."/>
            <person name="Binder M."/>
            <person name="Bloem J."/>
            <person name="Labutti K."/>
            <person name="Salamov A."/>
            <person name="Andreopoulos B."/>
            <person name="Baker S."/>
            <person name="Barry K."/>
            <person name="Bills G."/>
            <person name="Bluhm B."/>
            <person name="Cannon C."/>
            <person name="Castanera R."/>
            <person name="Culley D."/>
            <person name="Daum C."/>
            <person name="Ezra D."/>
            <person name="Gonzalez J."/>
            <person name="Henrissat B."/>
            <person name="Kuo A."/>
            <person name="Liang C."/>
            <person name="Lipzen A."/>
            <person name="Lutzoni F."/>
            <person name="Magnuson J."/>
            <person name="Mondo S."/>
            <person name="Nolan M."/>
            <person name="Ohm R."/>
            <person name="Pangilinan J."/>
            <person name="Park H.-J."/>
            <person name="Ramirez L."/>
            <person name="Alfaro M."/>
            <person name="Sun H."/>
            <person name="Tritt A."/>
            <person name="Yoshinaga Y."/>
            <person name="Zwiers L.-H."/>
            <person name="Turgeon B."/>
            <person name="Goodwin S."/>
            <person name="Spatafora J."/>
            <person name="Crous P."/>
            <person name="Grigoriev I."/>
        </authorList>
    </citation>
    <scope>NUCLEOTIDE SEQUENCE</scope>
    <source>
        <strain evidence="2">CBS 379.55</strain>
    </source>
</reference>
<sequence>MVESNFQSRTLEMGIEEFLDGVQSNPDLANLAAAMNRQRQAKEEEERAKEKEHQRAQKQGLPRNKNPYYSASGSSSSGGSGSAGGHTSGPSVASEYHYPSFFGKTSPQAGGQDPKATKKDDRFSREAAGHQPFDPSDKSRSKQAGSNDGSRRRS</sequence>
<feature type="region of interest" description="Disordered" evidence="1">
    <location>
        <begin position="30"/>
        <end position="154"/>
    </location>
</feature>
<name>A0A6A6J8Q9_WESOR</name>
<dbReference type="GeneID" id="54553150"/>
<feature type="compositionally biased region" description="Basic and acidic residues" evidence="1">
    <location>
        <begin position="40"/>
        <end position="55"/>
    </location>
</feature>
<evidence type="ECO:0000313" key="2">
    <source>
        <dbReference type="EMBL" id="KAF2272755.1"/>
    </source>
</evidence>
<dbReference type="AlphaFoldDB" id="A0A6A6J8Q9"/>
<gene>
    <name evidence="2" type="ORF">EI97DRAFT_445526</name>
</gene>
<accession>A0A6A6J8Q9</accession>
<evidence type="ECO:0000256" key="1">
    <source>
        <dbReference type="SAM" id="MobiDB-lite"/>
    </source>
</evidence>
<keyword evidence="3" id="KW-1185">Reference proteome</keyword>
<evidence type="ECO:0000313" key="3">
    <source>
        <dbReference type="Proteomes" id="UP000800097"/>
    </source>
</evidence>
<dbReference type="Proteomes" id="UP000800097">
    <property type="component" value="Unassembled WGS sequence"/>
</dbReference>
<organism evidence="2 3">
    <name type="scientific">Westerdykella ornata</name>
    <dbReference type="NCBI Taxonomy" id="318751"/>
    <lineage>
        <taxon>Eukaryota</taxon>
        <taxon>Fungi</taxon>
        <taxon>Dikarya</taxon>
        <taxon>Ascomycota</taxon>
        <taxon>Pezizomycotina</taxon>
        <taxon>Dothideomycetes</taxon>
        <taxon>Pleosporomycetidae</taxon>
        <taxon>Pleosporales</taxon>
        <taxon>Sporormiaceae</taxon>
        <taxon>Westerdykella</taxon>
    </lineage>
</organism>
<feature type="compositionally biased region" description="Gly residues" evidence="1">
    <location>
        <begin position="76"/>
        <end position="87"/>
    </location>
</feature>
<feature type="compositionally biased region" description="Basic and acidic residues" evidence="1">
    <location>
        <begin position="115"/>
        <end position="128"/>
    </location>
</feature>
<dbReference type="EMBL" id="ML986517">
    <property type="protein sequence ID" value="KAF2272755.1"/>
    <property type="molecule type" value="Genomic_DNA"/>
</dbReference>